<reference evidence="1" key="1">
    <citation type="submission" date="2020-08" db="EMBL/GenBank/DDBJ databases">
        <title>Multicomponent nature underlies the extraordinary mechanical properties of spider dragline silk.</title>
        <authorList>
            <person name="Kono N."/>
            <person name="Nakamura H."/>
            <person name="Mori M."/>
            <person name="Yoshida Y."/>
            <person name="Ohtoshi R."/>
            <person name="Malay A.D."/>
            <person name="Moran D.A.P."/>
            <person name="Tomita M."/>
            <person name="Numata K."/>
            <person name="Arakawa K."/>
        </authorList>
    </citation>
    <scope>NUCLEOTIDE SEQUENCE</scope>
</reference>
<dbReference type="Proteomes" id="UP000886998">
    <property type="component" value="Unassembled WGS sequence"/>
</dbReference>
<name>A0A8X7BTS4_9ARAC</name>
<dbReference type="EMBL" id="BMAV01003028">
    <property type="protein sequence ID" value="GFY42347.1"/>
    <property type="molecule type" value="Genomic_DNA"/>
</dbReference>
<evidence type="ECO:0000313" key="2">
    <source>
        <dbReference type="Proteomes" id="UP000886998"/>
    </source>
</evidence>
<gene>
    <name evidence="1" type="ORF">TNIN_420151</name>
</gene>
<sequence>MGKIRILAIRAFAFKERGRISRAFQHRKFCFSSYRSLRLPLRRDSSSRLRREQTLVSELISFACLRLHSLCT</sequence>
<organism evidence="1 2">
    <name type="scientific">Trichonephila inaurata madagascariensis</name>
    <dbReference type="NCBI Taxonomy" id="2747483"/>
    <lineage>
        <taxon>Eukaryota</taxon>
        <taxon>Metazoa</taxon>
        <taxon>Ecdysozoa</taxon>
        <taxon>Arthropoda</taxon>
        <taxon>Chelicerata</taxon>
        <taxon>Arachnida</taxon>
        <taxon>Araneae</taxon>
        <taxon>Araneomorphae</taxon>
        <taxon>Entelegynae</taxon>
        <taxon>Araneoidea</taxon>
        <taxon>Nephilidae</taxon>
        <taxon>Trichonephila</taxon>
        <taxon>Trichonephila inaurata</taxon>
    </lineage>
</organism>
<dbReference type="AlphaFoldDB" id="A0A8X7BTS4"/>
<comment type="caution">
    <text evidence="1">The sequence shown here is derived from an EMBL/GenBank/DDBJ whole genome shotgun (WGS) entry which is preliminary data.</text>
</comment>
<proteinExistence type="predicted"/>
<keyword evidence="2" id="KW-1185">Reference proteome</keyword>
<evidence type="ECO:0000313" key="1">
    <source>
        <dbReference type="EMBL" id="GFY42347.1"/>
    </source>
</evidence>
<accession>A0A8X7BTS4</accession>
<protein>
    <submittedName>
        <fullName evidence="1">Uncharacterized protein</fullName>
    </submittedName>
</protein>